<gene>
    <name evidence="5" type="ORF">CTOB1V02_LOCUS14620</name>
</gene>
<dbReference type="SUPFAM" id="SSF52129">
    <property type="entry name" value="Caspase-like"/>
    <property type="match status" value="1"/>
</dbReference>
<dbReference type="Gene3D" id="3.90.1580.10">
    <property type="entry name" value="paralog of FGE (formylglycine-generating enzyme)"/>
    <property type="match status" value="1"/>
</dbReference>
<dbReference type="GO" id="GO:0006508">
    <property type="term" value="P:proteolysis"/>
    <property type="evidence" value="ECO:0007669"/>
    <property type="project" value="InterPro"/>
</dbReference>
<evidence type="ECO:0000259" key="3">
    <source>
        <dbReference type="Pfam" id="PF00656"/>
    </source>
</evidence>
<dbReference type="Pfam" id="PF00656">
    <property type="entry name" value="Peptidase_C14"/>
    <property type="match status" value="1"/>
</dbReference>
<dbReference type="EMBL" id="OB682017">
    <property type="protein sequence ID" value="CAD7236805.1"/>
    <property type="molecule type" value="Genomic_DNA"/>
</dbReference>
<dbReference type="GO" id="GO:0004197">
    <property type="term" value="F:cysteine-type endopeptidase activity"/>
    <property type="evidence" value="ECO:0007669"/>
    <property type="project" value="InterPro"/>
</dbReference>
<dbReference type="InterPro" id="IPR042095">
    <property type="entry name" value="SUMF_sf"/>
</dbReference>
<dbReference type="OrthoDB" id="659at2759"/>
<comment type="similarity">
    <text evidence="1">Belongs to the sulfatase-modifying factor family.</text>
</comment>
<name>A0A7R8ZWA0_9CRUS</name>
<dbReference type="PANTHER" id="PTHR23150">
    <property type="entry name" value="SULFATASE MODIFYING FACTOR 1, 2"/>
    <property type="match status" value="1"/>
</dbReference>
<dbReference type="Pfam" id="PF03781">
    <property type="entry name" value="FGE-sulfatase"/>
    <property type="match status" value="1"/>
</dbReference>
<reference evidence="5" key="1">
    <citation type="submission" date="2020-11" db="EMBL/GenBank/DDBJ databases">
        <authorList>
            <person name="Tran Van P."/>
        </authorList>
    </citation>
    <scope>NUCLEOTIDE SEQUENCE</scope>
</reference>
<feature type="compositionally biased region" description="Low complexity" evidence="2">
    <location>
        <begin position="343"/>
        <end position="353"/>
    </location>
</feature>
<accession>A0A7R8ZWA0</accession>
<dbReference type="SUPFAM" id="SSF56436">
    <property type="entry name" value="C-type lectin-like"/>
    <property type="match status" value="1"/>
</dbReference>
<dbReference type="InterPro" id="IPR016187">
    <property type="entry name" value="CTDL_fold"/>
</dbReference>
<dbReference type="PANTHER" id="PTHR23150:SF19">
    <property type="entry name" value="FORMYLGLYCINE-GENERATING ENZYME"/>
    <property type="match status" value="1"/>
</dbReference>
<dbReference type="Gene3D" id="3.40.50.1460">
    <property type="match status" value="1"/>
</dbReference>
<feature type="region of interest" description="Disordered" evidence="2">
    <location>
        <begin position="336"/>
        <end position="363"/>
    </location>
</feature>
<proteinExistence type="inferred from homology"/>
<dbReference type="GO" id="GO:0120147">
    <property type="term" value="F:formylglycine-generating oxidase activity"/>
    <property type="evidence" value="ECO:0007669"/>
    <property type="project" value="TreeGrafter"/>
</dbReference>
<protein>
    <submittedName>
        <fullName evidence="5">Uncharacterized protein</fullName>
    </submittedName>
</protein>
<dbReference type="AlphaFoldDB" id="A0A7R8ZWA0"/>
<dbReference type="InterPro" id="IPR051043">
    <property type="entry name" value="Sulfatase_Mod_Factor_Kinase"/>
</dbReference>
<evidence type="ECO:0000256" key="1">
    <source>
        <dbReference type="ARBA" id="ARBA00005310"/>
    </source>
</evidence>
<feature type="domain" description="Sulfatase-modifying factor enzyme-like" evidence="4">
    <location>
        <begin position="179"/>
        <end position="359"/>
    </location>
</feature>
<dbReference type="InterPro" id="IPR005532">
    <property type="entry name" value="SUMF_dom"/>
</dbReference>
<evidence type="ECO:0000259" key="4">
    <source>
        <dbReference type="Pfam" id="PF03781"/>
    </source>
</evidence>
<sequence>MIPVNTPVKHRRDLRKLINLKAMMAEAEAASGLGLVLVDACRTNPFSERLTRQIGRNIGGRGLARVEDTPGNVMVGFAAKDGEIALDGSGGNSPYAKALIAHLPQKNLEVRHLLGKVRDSVLQTTRQQQKPFTYGTLGGELWYLAGTQTGGVVEPVAEQTPRVQPVAQTRNRQSFEPEMVKIPGKNYEMGKHEVTFAQWDACVAAGGCSHKPDDEGWGREDRPVINVSWNDIQEYIKWLNKSTGKRYRLPTEEEWELAARAGSQADYPWGTNEIDCSRADYWQDGKSCHGRGTSEVGSFPAYGGLHDTVGNVWEWTSTADEGLRVLRGGSWNNKPWNVRSANRNRNNPTNRNNIVGFRLSRTP</sequence>
<dbReference type="InterPro" id="IPR029030">
    <property type="entry name" value="Caspase-like_dom_sf"/>
</dbReference>
<evidence type="ECO:0000256" key="2">
    <source>
        <dbReference type="SAM" id="MobiDB-lite"/>
    </source>
</evidence>
<dbReference type="InterPro" id="IPR011600">
    <property type="entry name" value="Pept_C14_caspase"/>
</dbReference>
<organism evidence="5">
    <name type="scientific">Cyprideis torosa</name>
    <dbReference type="NCBI Taxonomy" id="163714"/>
    <lineage>
        <taxon>Eukaryota</taxon>
        <taxon>Metazoa</taxon>
        <taxon>Ecdysozoa</taxon>
        <taxon>Arthropoda</taxon>
        <taxon>Crustacea</taxon>
        <taxon>Oligostraca</taxon>
        <taxon>Ostracoda</taxon>
        <taxon>Podocopa</taxon>
        <taxon>Podocopida</taxon>
        <taxon>Cytherocopina</taxon>
        <taxon>Cytheroidea</taxon>
        <taxon>Cytherideidae</taxon>
        <taxon>Cyprideis</taxon>
    </lineage>
</organism>
<feature type="domain" description="Peptidase C14 caspase" evidence="3">
    <location>
        <begin position="14"/>
        <end position="136"/>
    </location>
</feature>
<evidence type="ECO:0000313" key="5">
    <source>
        <dbReference type="EMBL" id="CAD7236805.1"/>
    </source>
</evidence>